<gene>
    <name evidence="3" type="ORF">M9Y10_015375</name>
</gene>
<accession>A0ABR2L246</accession>
<keyword evidence="2" id="KW-1133">Transmembrane helix</keyword>
<evidence type="ECO:0000256" key="2">
    <source>
        <dbReference type="SAM" id="Phobius"/>
    </source>
</evidence>
<dbReference type="Proteomes" id="UP001470230">
    <property type="component" value="Unassembled WGS sequence"/>
</dbReference>
<proteinExistence type="predicted"/>
<evidence type="ECO:0000313" key="4">
    <source>
        <dbReference type="Proteomes" id="UP001470230"/>
    </source>
</evidence>
<keyword evidence="2" id="KW-0812">Transmembrane</keyword>
<organism evidence="3 4">
    <name type="scientific">Tritrichomonas musculus</name>
    <dbReference type="NCBI Taxonomy" id="1915356"/>
    <lineage>
        <taxon>Eukaryota</taxon>
        <taxon>Metamonada</taxon>
        <taxon>Parabasalia</taxon>
        <taxon>Tritrichomonadida</taxon>
        <taxon>Tritrichomonadidae</taxon>
        <taxon>Tritrichomonas</taxon>
    </lineage>
</organism>
<feature type="compositionally biased region" description="Basic and acidic residues" evidence="1">
    <location>
        <begin position="1273"/>
        <end position="1287"/>
    </location>
</feature>
<sequence length="1294" mass="148842">MIVFLCFTFFINATIPNEYKNLVKKAITNSKTKVRHEERVNTAFPGDYSFPNVEFKLRQTVSSPNTNDIKGYAIENLTVAIVKRKAFNLNENFVFVDPLEQKLYNMSVLVASDEKVNIYHTKDITIFDIMTNFKYNGKSNKAISPKFNLNWNESKNGPKVRKIPQIEGFQYGIGAYGNILIDTSFRFSSITDISLSALLMVNIKSAAEIGFKDGDSQSSEEFELFKLPSIPIKGLGVSFKFVGIEFVIQPFIKCDAIMNDLSIKVPDKVNYFKGYELIGKKRIEITPFSIVDSKWDIKIYNLPEENSLDEVIEQIKQASFHIVPAIRLYLSIEIKVGGIETGFDVGLKVPFAFDFTFDRDKCLFPYLYGSINIDLKAFYNFAGIEVTYRDATKGFKKKTKSLIGSSSNEIGFFNINTGKFCIGESNKVVEGSSFVLQQGNDRSYFIKNELFHCCSDLVQPVLEVRDDLQNLIAIRKFPFRAYWHTNAGSHMIVTTSQLPTLVWYFNKYVTKQVKKYKQILFWKTEYIYTVTELMKSSEYKFKISGDFKDDGIEVKSIMELPSYIYTMLGISKIWNLRNVSINKVFQMENNSMFVSYVPYNRIAKYALISLMKDGNTQIDNTATFYSDTMLSDTFSTKGAFYTSLDHFEIDFDKFVMLNPMDININISLKFNNNGKDETYELGIVSAELLEKKTYTADEARVYDQNFKFHVERSNNPKLTMKCRTTIFGEKGSNEKTLLYEFNYDDFSKNFYLVLNDDSEVYFKFKRIQPFVSIRSELNSNDENIIAPVFMHNIDNDISIVDGQFEIETEPNQFYFILEFTSSTISLNKNYIIIKCDGITPLVKNVIRITNDVFCIPCDNNIMQIPFRRIDNSFGKLTINYLVSDLNNVNNINMDPYGEDVEFTFKYQIKSFVVPKNYRLNYIKNDRNDDYSMDSYLFNTKDFEIDEETVFCVVWSKTDEPLNLTMFLENAYIEDGQYMISYDVSYIKDILKRSTKTKFNIYVSTNSSSFKAIRCRDKISDINSDGFAIFTFDISENDTIDFYAVCSSKEGKMCEITEISYDGEYQLLHFPSRDGLNITGRGMKNAIIHAPENSTYSYYKTFDGSVNVVRSYSNDTKIIVVVYDIYKGRKSKGLSKSIKSNVTEGSYRQFCINDEERNQLPFSMKYINENIDDFMKSIGAKDDFDITQYDFTEDGCIIVDHDAINGNVFNKLPNNIIDLAVADNQITYDTRGVSFNPSGKKGKIAVIVIGSVLAAVVVLIAIFIVIDIRKKKNRENSEMENTNKERPEMTGNEDI</sequence>
<evidence type="ECO:0000256" key="1">
    <source>
        <dbReference type="SAM" id="MobiDB-lite"/>
    </source>
</evidence>
<protein>
    <submittedName>
        <fullName evidence="3">Uncharacterized protein</fullName>
    </submittedName>
</protein>
<name>A0ABR2L246_9EUKA</name>
<dbReference type="EMBL" id="JAPFFF010000002">
    <property type="protein sequence ID" value="KAK8897428.1"/>
    <property type="molecule type" value="Genomic_DNA"/>
</dbReference>
<evidence type="ECO:0000313" key="3">
    <source>
        <dbReference type="EMBL" id="KAK8897428.1"/>
    </source>
</evidence>
<feature type="region of interest" description="Disordered" evidence="1">
    <location>
        <begin position="1273"/>
        <end position="1294"/>
    </location>
</feature>
<reference evidence="3 4" key="1">
    <citation type="submission" date="2024-04" db="EMBL/GenBank/DDBJ databases">
        <title>Tritrichomonas musculus Genome.</title>
        <authorList>
            <person name="Alves-Ferreira E."/>
            <person name="Grigg M."/>
            <person name="Lorenzi H."/>
            <person name="Galac M."/>
        </authorList>
    </citation>
    <scope>NUCLEOTIDE SEQUENCE [LARGE SCALE GENOMIC DNA]</scope>
    <source>
        <strain evidence="3 4">EAF2021</strain>
    </source>
</reference>
<comment type="caution">
    <text evidence="3">The sequence shown here is derived from an EMBL/GenBank/DDBJ whole genome shotgun (WGS) entry which is preliminary data.</text>
</comment>
<keyword evidence="2" id="KW-0472">Membrane</keyword>
<keyword evidence="4" id="KW-1185">Reference proteome</keyword>
<feature type="transmembrane region" description="Helical" evidence="2">
    <location>
        <begin position="1243"/>
        <end position="1265"/>
    </location>
</feature>